<name>A0ABT5YAR7_9GAMM</name>
<evidence type="ECO:0000313" key="3">
    <source>
        <dbReference type="Proteomes" id="UP001143391"/>
    </source>
</evidence>
<dbReference type="InterPro" id="IPR000073">
    <property type="entry name" value="AB_hydrolase_1"/>
</dbReference>
<reference evidence="2" key="1">
    <citation type="submission" date="2022-07" db="EMBL/GenBank/DDBJ databases">
        <title>Marinobacter iranensis a new bacterium isolate from a hipersaline lake in Iran.</title>
        <authorList>
            <person name="Mohammad A.M.A."/>
            <person name="Cristina S.-P."/>
            <person name="Antonio V."/>
        </authorList>
    </citation>
    <scope>NUCLEOTIDE SEQUENCE</scope>
    <source>
        <strain evidence="2">71-i</strain>
    </source>
</reference>
<organism evidence="2 3">
    <name type="scientific">Marinobacter iranensis</name>
    <dbReference type="NCBI Taxonomy" id="2962607"/>
    <lineage>
        <taxon>Bacteria</taxon>
        <taxon>Pseudomonadati</taxon>
        <taxon>Pseudomonadota</taxon>
        <taxon>Gammaproteobacteria</taxon>
        <taxon>Pseudomonadales</taxon>
        <taxon>Marinobacteraceae</taxon>
        <taxon>Marinobacter</taxon>
    </lineage>
</organism>
<dbReference type="GO" id="GO:0016787">
    <property type="term" value="F:hydrolase activity"/>
    <property type="evidence" value="ECO:0007669"/>
    <property type="project" value="UniProtKB-KW"/>
</dbReference>
<keyword evidence="3" id="KW-1185">Reference proteome</keyword>
<evidence type="ECO:0000259" key="1">
    <source>
        <dbReference type="Pfam" id="PF00561"/>
    </source>
</evidence>
<evidence type="ECO:0000313" key="2">
    <source>
        <dbReference type="EMBL" id="MDF0750779.1"/>
    </source>
</evidence>
<dbReference type="Pfam" id="PF00561">
    <property type="entry name" value="Abhydrolase_1"/>
    <property type="match status" value="1"/>
</dbReference>
<dbReference type="EMBL" id="JANCMW010000006">
    <property type="protein sequence ID" value="MDF0750779.1"/>
    <property type="molecule type" value="Genomic_DNA"/>
</dbReference>
<dbReference type="PANTHER" id="PTHR43689">
    <property type="entry name" value="HYDROLASE"/>
    <property type="match status" value="1"/>
</dbReference>
<accession>A0ABT5YAR7</accession>
<gene>
    <name evidence="2" type="ORF">NLU14_11110</name>
</gene>
<proteinExistence type="predicted"/>
<dbReference type="RefSeq" id="WP_275706417.1">
    <property type="nucleotide sequence ID" value="NZ_JANCMW010000006.1"/>
</dbReference>
<protein>
    <submittedName>
        <fullName evidence="2">Alpha/beta hydrolase</fullName>
    </submittedName>
</protein>
<dbReference type="InterPro" id="IPR029058">
    <property type="entry name" value="AB_hydrolase_fold"/>
</dbReference>
<keyword evidence="2" id="KW-0378">Hydrolase</keyword>
<comment type="caution">
    <text evidence="2">The sequence shown here is derived from an EMBL/GenBank/DDBJ whole genome shotgun (WGS) entry which is preliminary data.</text>
</comment>
<dbReference type="Proteomes" id="UP001143391">
    <property type="component" value="Unassembled WGS sequence"/>
</dbReference>
<dbReference type="Gene3D" id="3.40.50.1820">
    <property type="entry name" value="alpha/beta hydrolase"/>
    <property type="match status" value="1"/>
</dbReference>
<feature type="domain" description="AB hydrolase-1" evidence="1">
    <location>
        <begin position="43"/>
        <end position="196"/>
    </location>
</feature>
<dbReference type="SUPFAM" id="SSF53474">
    <property type="entry name" value="alpha/beta-Hydrolases"/>
    <property type="match status" value="1"/>
</dbReference>
<dbReference type="PANTHER" id="PTHR43689:SF8">
    <property type="entry name" value="ALPHA_BETA-HYDROLASES SUPERFAMILY PROTEIN"/>
    <property type="match status" value="1"/>
</dbReference>
<sequence length="283" mass="31784">MRPSPTPSRRSGNGMDVSNIAVPLGDGVRVQAQRLRHQNGAGPVLVFLHESLGNIALWKQFPRRLAETTGLEALVYERRGYGASSDEPLPRPYDYLEQEGTVWLPRLLDALGIDEVILVGHSDGGSIALIAAAALGERVKGLVTMAAHTWADHLTLAGIRDMRRRYTEEGIREKLLRHHGERTDQLFYAWQDVWLDEDFHQSLDFKPWLDAIRCPAMIIQGNDDEYGVPEQVTRIVEGIGSRAEPAFMTETGHSPHLEQPDRVLSLIYDFLRVEIDQKSAIFS</sequence>